<protein>
    <recommendedName>
        <fullName evidence="12">Polygalacturonase</fullName>
    </recommendedName>
</protein>
<dbReference type="AlphaFoldDB" id="A0AAV8SBJ5"/>
<dbReference type="GO" id="GO:0071555">
    <property type="term" value="P:cell wall organization"/>
    <property type="evidence" value="ECO:0007669"/>
    <property type="project" value="UniProtKB-KW"/>
</dbReference>
<gene>
    <name evidence="10" type="ORF">K2173_026197</name>
</gene>
<evidence type="ECO:0000256" key="5">
    <source>
        <dbReference type="ARBA" id="ARBA00022801"/>
    </source>
</evidence>
<reference evidence="10 11" key="1">
    <citation type="submission" date="2021-09" db="EMBL/GenBank/DDBJ databases">
        <title>Genomic insights and catalytic innovation underlie evolution of tropane alkaloids biosynthesis.</title>
        <authorList>
            <person name="Wang Y.-J."/>
            <person name="Tian T."/>
            <person name="Huang J.-P."/>
            <person name="Huang S.-X."/>
        </authorList>
    </citation>
    <scope>NUCLEOTIDE SEQUENCE [LARGE SCALE GENOMIC DNA]</scope>
    <source>
        <strain evidence="10">KIB-2018</strain>
        <tissue evidence="10">Leaf</tissue>
    </source>
</reference>
<comment type="subcellular location">
    <subcellularLocation>
        <location evidence="1">Secreted</location>
        <location evidence="1">Cell wall</location>
    </subcellularLocation>
</comment>
<comment type="similarity">
    <text evidence="2 8">Belongs to the glycosyl hydrolase 28 family.</text>
</comment>
<dbReference type="Proteomes" id="UP001159364">
    <property type="component" value="Linkage Group LG12"/>
</dbReference>
<dbReference type="GO" id="GO:0004650">
    <property type="term" value="F:polygalacturonase activity"/>
    <property type="evidence" value="ECO:0007669"/>
    <property type="project" value="InterPro"/>
</dbReference>
<evidence type="ECO:0000256" key="4">
    <source>
        <dbReference type="ARBA" id="ARBA00022525"/>
    </source>
</evidence>
<evidence type="ECO:0000256" key="3">
    <source>
        <dbReference type="ARBA" id="ARBA00022512"/>
    </source>
</evidence>
<feature type="region of interest" description="Disordered" evidence="9">
    <location>
        <begin position="195"/>
        <end position="214"/>
    </location>
</feature>
<evidence type="ECO:0000256" key="6">
    <source>
        <dbReference type="ARBA" id="ARBA00023295"/>
    </source>
</evidence>
<evidence type="ECO:0000313" key="10">
    <source>
        <dbReference type="EMBL" id="KAJ8749548.1"/>
    </source>
</evidence>
<evidence type="ECO:0000256" key="1">
    <source>
        <dbReference type="ARBA" id="ARBA00004191"/>
    </source>
</evidence>
<evidence type="ECO:0000256" key="7">
    <source>
        <dbReference type="ARBA" id="ARBA00023316"/>
    </source>
</evidence>
<name>A0AAV8SBJ5_9ROSI</name>
<keyword evidence="3" id="KW-0134">Cell wall</keyword>
<accession>A0AAV8SBJ5</accession>
<keyword evidence="11" id="KW-1185">Reference proteome</keyword>
<proteinExistence type="inferred from homology"/>
<keyword evidence="7" id="KW-0961">Cell wall biogenesis/degradation</keyword>
<dbReference type="Gene3D" id="2.160.20.10">
    <property type="entry name" value="Single-stranded right-handed beta-helix, Pectin lyase-like"/>
    <property type="match status" value="1"/>
</dbReference>
<evidence type="ECO:0000256" key="2">
    <source>
        <dbReference type="ARBA" id="ARBA00008834"/>
    </source>
</evidence>
<keyword evidence="5 8" id="KW-0378">Hydrolase</keyword>
<keyword evidence="6 8" id="KW-0326">Glycosidase</keyword>
<dbReference type="Pfam" id="PF00295">
    <property type="entry name" value="Glyco_hydro_28"/>
    <property type="match status" value="2"/>
</dbReference>
<dbReference type="EMBL" id="JAIWQS010000012">
    <property type="protein sequence ID" value="KAJ8749548.1"/>
    <property type="molecule type" value="Genomic_DNA"/>
</dbReference>
<dbReference type="InterPro" id="IPR011050">
    <property type="entry name" value="Pectin_lyase_fold/virulence"/>
</dbReference>
<dbReference type="InterPro" id="IPR012334">
    <property type="entry name" value="Pectin_lyas_fold"/>
</dbReference>
<organism evidence="10 11">
    <name type="scientific">Erythroxylum novogranatense</name>
    <dbReference type="NCBI Taxonomy" id="1862640"/>
    <lineage>
        <taxon>Eukaryota</taxon>
        <taxon>Viridiplantae</taxon>
        <taxon>Streptophyta</taxon>
        <taxon>Embryophyta</taxon>
        <taxon>Tracheophyta</taxon>
        <taxon>Spermatophyta</taxon>
        <taxon>Magnoliopsida</taxon>
        <taxon>eudicotyledons</taxon>
        <taxon>Gunneridae</taxon>
        <taxon>Pentapetalae</taxon>
        <taxon>rosids</taxon>
        <taxon>fabids</taxon>
        <taxon>Malpighiales</taxon>
        <taxon>Erythroxylaceae</taxon>
        <taxon>Erythroxylum</taxon>
    </lineage>
</organism>
<evidence type="ECO:0000256" key="8">
    <source>
        <dbReference type="RuleBase" id="RU361169"/>
    </source>
</evidence>
<feature type="compositionally biased region" description="Polar residues" evidence="9">
    <location>
        <begin position="195"/>
        <end position="204"/>
    </location>
</feature>
<dbReference type="GO" id="GO:0005975">
    <property type="term" value="P:carbohydrate metabolic process"/>
    <property type="evidence" value="ECO:0007669"/>
    <property type="project" value="InterPro"/>
</dbReference>
<dbReference type="SUPFAM" id="SSF51126">
    <property type="entry name" value="Pectin lyase-like"/>
    <property type="match status" value="1"/>
</dbReference>
<dbReference type="InterPro" id="IPR000743">
    <property type="entry name" value="Glyco_hydro_28"/>
</dbReference>
<comment type="caution">
    <text evidence="10">The sequence shown here is derived from an EMBL/GenBank/DDBJ whole genome shotgun (WGS) entry which is preliminary data.</text>
</comment>
<dbReference type="PANTHER" id="PTHR31375">
    <property type="match status" value="1"/>
</dbReference>
<sequence length="214" mass="22746">MIFDNNFDVGTVNQVPEVTIQPSTLTYAPTNSSNTDGMHINDTANLKVSNCKIQTGDDCISIGQGVTNAYISGILCGPGHGIRNNVGSLGNNPDEKEVNGIFVSNCSLSNTTNGARIKTWAASPPSKPSIVEITDVHFKNMKGTTVSNVAVSFSCSSSFPCKGIELFDIDLALNNPRAKNSSILSQCLNAEIKSGGTQNPSPFQDHTRHQMSPI</sequence>
<evidence type="ECO:0000256" key="9">
    <source>
        <dbReference type="SAM" id="MobiDB-lite"/>
    </source>
</evidence>
<keyword evidence="4" id="KW-0964">Secreted</keyword>
<evidence type="ECO:0000313" key="11">
    <source>
        <dbReference type="Proteomes" id="UP001159364"/>
    </source>
</evidence>
<evidence type="ECO:0008006" key="12">
    <source>
        <dbReference type="Google" id="ProtNLM"/>
    </source>
</evidence>